<feature type="region of interest" description="Disordered" evidence="1">
    <location>
        <begin position="19"/>
        <end position="41"/>
    </location>
</feature>
<evidence type="ECO:0000259" key="2">
    <source>
        <dbReference type="Pfam" id="PF01052"/>
    </source>
</evidence>
<name>A0A9J7BPR3_9BACT</name>
<protein>
    <submittedName>
        <fullName evidence="3">FliM/FliN family flagellar motor C-terminal domain-containing protein</fullName>
    </submittedName>
</protein>
<dbReference type="AlphaFoldDB" id="A0A9J7BPR3"/>
<dbReference type="SUPFAM" id="SSF101801">
    <property type="entry name" value="Surface presentation of antigens (SPOA)"/>
    <property type="match status" value="1"/>
</dbReference>
<evidence type="ECO:0000256" key="1">
    <source>
        <dbReference type="SAM" id="MobiDB-lite"/>
    </source>
</evidence>
<dbReference type="InterPro" id="IPR001543">
    <property type="entry name" value="FliN-like_C"/>
</dbReference>
<feature type="domain" description="Flagellar motor switch protein FliN-like C-terminal" evidence="2">
    <location>
        <begin position="63"/>
        <end position="130"/>
    </location>
</feature>
<proteinExistence type="predicted"/>
<keyword evidence="3" id="KW-0966">Cell projection</keyword>
<keyword evidence="3" id="KW-0282">Flagellum</keyword>
<gene>
    <name evidence="3" type="ORF">MOP44_20395</name>
</gene>
<keyword evidence="4" id="KW-1185">Reference proteome</keyword>
<organism evidence="3 4">
    <name type="scientific">Occallatibacter riparius</name>
    <dbReference type="NCBI Taxonomy" id="1002689"/>
    <lineage>
        <taxon>Bacteria</taxon>
        <taxon>Pseudomonadati</taxon>
        <taxon>Acidobacteriota</taxon>
        <taxon>Terriglobia</taxon>
        <taxon>Terriglobales</taxon>
        <taxon>Acidobacteriaceae</taxon>
        <taxon>Occallatibacter</taxon>
    </lineage>
</organism>
<dbReference type="KEGG" id="orp:MOP44_20395"/>
<dbReference type="InterPro" id="IPR036429">
    <property type="entry name" value="SpoA-like_sf"/>
</dbReference>
<accession>A0A9J7BPR3</accession>
<dbReference type="RefSeq" id="WP_260792251.1">
    <property type="nucleotide sequence ID" value="NZ_CP093313.1"/>
</dbReference>
<sequence length="131" mass="14012">MSCFWSTGCILPSRMAAAAHPVTPPPPLQPPPASAAETETALVQAETPAPLQRSEIDADSVVGRLPVELEIGVPVHDFRVRNLLALEPGVIVGSHWSHGDDLPLRAGNVQLAWTEFEVVINNLAARITRIA</sequence>
<keyword evidence="3" id="KW-0969">Cilium</keyword>
<dbReference type="EMBL" id="CP093313">
    <property type="protein sequence ID" value="UWZ82918.1"/>
    <property type="molecule type" value="Genomic_DNA"/>
</dbReference>
<dbReference type="Proteomes" id="UP001059380">
    <property type="component" value="Chromosome"/>
</dbReference>
<evidence type="ECO:0000313" key="3">
    <source>
        <dbReference type="EMBL" id="UWZ82918.1"/>
    </source>
</evidence>
<evidence type="ECO:0000313" key="4">
    <source>
        <dbReference type="Proteomes" id="UP001059380"/>
    </source>
</evidence>
<reference evidence="3" key="1">
    <citation type="submission" date="2021-04" db="EMBL/GenBank/DDBJ databases">
        <title>Phylogenetic analysis of Acidobacteriaceae.</title>
        <authorList>
            <person name="Qiu L."/>
            <person name="Zhang Q."/>
        </authorList>
    </citation>
    <scope>NUCLEOTIDE SEQUENCE</scope>
    <source>
        <strain evidence="3">DSM 25168</strain>
    </source>
</reference>
<dbReference type="Gene3D" id="2.30.330.10">
    <property type="entry name" value="SpoA-like"/>
    <property type="match status" value="1"/>
</dbReference>
<dbReference type="Pfam" id="PF01052">
    <property type="entry name" value="FliMN_C"/>
    <property type="match status" value="1"/>
</dbReference>
<feature type="compositionally biased region" description="Pro residues" evidence="1">
    <location>
        <begin position="22"/>
        <end position="33"/>
    </location>
</feature>